<organism evidence="2 3">
    <name type="scientific">Pseudoclavibacter helvolus</name>
    <dbReference type="NCBI Taxonomy" id="255205"/>
    <lineage>
        <taxon>Bacteria</taxon>
        <taxon>Bacillati</taxon>
        <taxon>Actinomycetota</taxon>
        <taxon>Actinomycetes</taxon>
        <taxon>Micrococcales</taxon>
        <taxon>Microbacteriaceae</taxon>
        <taxon>Pseudoclavibacter</taxon>
    </lineage>
</organism>
<reference evidence="2 3" key="1">
    <citation type="submission" date="2020-08" db="EMBL/GenBank/DDBJ databases">
        <title>Sequencing the genomes of 1000 actinobacteria strains.</title>
        <authorList>
            <person name="Klenk H.-P."/>
        </authorList>
    </citation>
    <scope>NUCLEOTIDE SEQUENCE [LARGE SCALE GENOMIC DNA]</scope>
    <source>
        <strain evidence="2 3">DSM 20419</strain>
    </source>
</reference>
<keyword evidence="3" id="KW-1185">Reference proteome</keyword>
<dbReference type="Proteomes" id="UP000545286">
    <property type="component" value="Unassembled WGS sequence"/>
</dbReference>
<keyword evidence="1" id="KW-1133">Transmembrane helix</keyword>
<keyword evidence="1" id="KW-0812">Transmembrane</keyword>
<gene>
    <name evidence="2" type="ORF">FHX72_001816</name>
</gene>
<comment type="caution">
    <text evidence="2">The sequence shown here is derived from an EMBL/GenBank/DDBJ whole genome shotgun (WGS) entry which is preliminary data.</text>
</comment>
<name>A0A7W4YEL6_9MICO</name>
<dbReference type="RefSeq" id="WP_068484265.1">
    <property type="nucleotide sequence ID" value="NZ_CZJS01000192.1"/>
</dbReference>
<sequence>METDARFGVLSLALAVVLAVAGGALLAVGSVPARSWPVTALAAAILLGAAVLIWSSFGSQPWVGAVLVLVAVAANIVGSALRWRKLPQLTGARLPELLRLVVLRPDILRRMAADAAQLEEGKRRR</sequence>
<evidence type="ECO:0000313" key="3">
    <source>
        <dbReference type="Proteomes" id="UP000545286"/>
    </source>
</evidence>
<feature type="transmembrane region" description="Helical" evidence="1">
    <location>
        <begin position="35"/>
        <end position="56"/>
    </location>
</feature>
<accession>A0A7W4YEL6</accession>
<proteinExistence type="predicted"/>
<dbReference type="EMBL" id="JACHWJ010000002">
    <property type="protein sequence ID" value="MBB2957679.1"/>
    <property type="molecule type" value="Genomic_DNA"/>
</dbReference>
<evidence type="ECO:0000256" key="1">
    <source>
        <dbReference type="SAM" id="Phobius"/>
    </source>
</evidence>
<feature type="transmembrane region" description="Helical" evidence="1">
    <location>
        <begin position="6"/>
        <end position="28"/>
    </location>
</feature>
<feature type="transmembrane region" description="Helical" evidence="1">
    <location>
        <begin position="62"/>
        <end position="83"/>
    </location>
</feature>
<evidence type="ECO:0000313" key="2">
    <source>
        <dbReference type="EMBL" id="MBB2957679.1"/>
    </source>
</evidence>
<protein>
    <submittedName>
        <fullName evidence="2">Uncharacterized protein</fullName>
    </submittedName>
</protein>
<keyword evidence="1" id="KW-0472">Membrane</keyword>
<dbReference type="AlphaFoldDB" id="A0A7W4YEL6"/>